<dbReference type="GO" id="GO:0006974">
    <property type="term" value="P:DNA damage response"/>
    <property type="evidence" value="ECO:0007669"/>
    <property type="project" value="InterPro"/>
</dbReference>
<dbReference type="GO" id="GO:0005634">
    <property type="term" value="C:nucleus"/>
    <property type="evidence" value="ECO:0007669"/>
    <property type="project" value="InterPro"/>
</dbReference>
<comment type="caution">
    <text evidence="1">The sequence shown here is derived from an EMBL/GenBank/DDBJ whole genome shotgun (WGS) entry which is preliminary data.</text>
</comment>
<gene>
    <name evidence="1" type="ORF">D0Y65_030977</name>
</gene>
<keyword evidence="3" id="KW-1185">Reference proteome</keyword>
<accession>A0A445I6H8</accession>
<proteinExistence type="predicted"/>
<dbReference type="GO" id="GO:0030915">
    <property type="term" value="C:Smc5-Smc6 complex"/>
    <property type="evidence" value="ECO:0007669"/>
    <property type="project" value="InterPro"/>
</dbReference>
<protein>
    <submittedName>
        <fullName evidence="1">Negative regulator of systemic acquired resistance SNI1 isoform F</fullName>
    </submittedName>
    <submittedName>
        <fullName evidence="2">Negative regulator of systemic acquired resistance SNI1 isoform G</fullName>
    </submittedName>
</protein>
<evidence type="ECO:0000313" key="3">
    <source>
        <dbReference type="Proteomes" id="UP000289340"/>
    </source>
</evidence>
<organism evidence="1 3">
    <name type="scientific">Glycine soja</name>
    <name type="common">Wild soybean</name>
    <dbReference type="NCBI Taxonomy" id="3848"/>
    <lineage>
        <taxon>Eukaryota</taxon>
        <taxon>Viridiplantae</taxon>
        <taxon>Streptophyta</taxon>
        <taxon>Embryophyta</taxon>
        <taxon>Tracheophyta</taxon>
        <taxon>Spermatophyta</taxon>
        <taxon>Magnoliopsida</taxon>
        <taxon>eudicotyledons</taxon>
        <taxon>Gunneridae</taxon>
        <taxon>Pentapetalae</taxon>
        <taxon>rosids</taxon>
        <taxon>fabids</taxon>
        <taxon>Fabales</taxon>
        <taxon>Fabaceae</taxon>
        <taxon>Papilionoideae</taxon>
        <taxon>50 kb inversion clade</taxon>
        <taxon>NPAAA clade</taxon>
        <taxon>indigoferoid/millettioid clade</taxon>
        <taxon>Phaseoleae</taxon>
        <taxon>Glycine</taxon>
        <taxon>Glycine subgen. Soja</taxon>
    </lineage>
</organism>
<evidence type="ECO:0000313" key="1">
    <source>
        <dbReference type="EMBL" id="RZB81498.1"/>
    </source>
</evidence>
<name>A0A445I6H8_GLYSO</name>
<dbReference type="GO" id="GO:0045892">
    <property type="term" value="P:negative regulation of DNA-templated transcription"/>
    <property type="evidence" value="ECO:0007669"/>
    <property type="project" value="InterPro"/>
</dbReference>
<dbReference type="GO" id="GO:0010113">
    <property type="term" value="P:negative regulation of systemic acquired resistance"/>
    <property type="evidence" value="ECO:0007669"/>
    <property type="project" value="TreeGrafter"/>
</dbReference>
<dbReference type="PANTHER" id="PTHR37243:SF2">
    <property type="entry name" value="NEGATIVE REGULATOR OF SYSTEMIC ACQUIRED RESISTANCE SNI1"/>
    <property type="match status" value="1"/>
</dbReference>
<reference evidence="1 3" key="1">
    <citation type="submission" date="2018-09" db="EMBL/GenBank/DDBJ databases">
        <title>A high-quality reference genome of wild soybean provides a powerful tool to mine soybean genomes.</title>
        <authorList>
            <person name="Xie M."/>
            <person name="Chung C.Y.L."/>
            <person name="Li M.-W."/>
            <person name="Wong F.-L."/>
            <person name="Chan T.-F."/>
            <person name="Lam H.-M."/>
        </authorList>
    </citation>
    <scope>NUCLEOTIDE SEQUENCE [LARGE SCALE GENOMIC DNA]</scope>
    <source>
        <strain evidence="3">cv. W05</strain>
        <tissue evidence="1">Hypocotyl of etiolated seedlings</tissue>
    </source>
</reference>
<dbReference type="AlphaFoldDB" id="A0A445I6H8"/>
<dbReference type="Proteomes" id="UP000289340">
    <property type="component" value="Chromosome 11"/>
</dbReference>
<dbReference type="PANTHER" id="PTHR37243">
    <property type="entry name" value="NEGATIVE REGULATOR OF SYSTEMIC ACQUIRED RESISTANCE SNI1"/>
    <property type="match status" value="1"/>
</dbReference>
<dbReference type="EMBL" id="QZWG01000011">
    <property type="protein sequence ID" value="RZB81499.1"/>
    <property type="molecule type" value="Genomic_DNA"/>
</dbReference>
<sequence>MENPSSGERWSRAGIDDNMLAMFDASETKDVHQDALDDRIAFIDAVRASCEHGKPPTSKIFGAVFHMLRTGKSLELIVGSYKLLVDLDKHFPRVYLSGMDDSRSSSNSPSKLVVVKEAWAPIIGFVDKATAVSEAGDKQSGGSLDHSSFQALIEELAEILSETKFEAASMEPLRNMLIFQYLVVVFEDDFLPRNATLNWSMQRESLLSLLLGSRKINYKSLMKYFMAILCQLSQLQSELSKHPVLQESSESKLSKNCHTALSLALHGVLKDTCVSMEKLLVMIMDLDMARKIADIEGHTTRGDSPRTPLMDIILDELSYNKDSVPVFLKVAPKYHLSSLPLSVPLTHFSFVADNCLYMGLDEIFSESKWKLEIVVQYLWKYITKPSVRTRKSNGHTEDATFDGALKCFSNKTGTKSLIKKIGVDVVQFLLAHGFQAHLSILSKGNAGDKQGGDSAIVDSCQTFISAFDSLRSTDAHMEILSIGKEALFTAATIIFMKS</sequence>
<dbReference type="GO" id="GO:0000976">
    <property type="term" value="F:transcription cis-regulatory region binding"/>
    <property type="evidence" value="ECO:0007669"/>
    <property type="project" value="TreeGrafter"/>
</dbReference>
<dbReference type="EMBL" id="QZWG01000011">
    <property type="protein sequence ID" value="RZB81498.1"/>
    <property type="molecule type" value="Genomic_DNA"/>
</dbReference>
<evidence type="ECO:0000313" key="2">
    <source>
        <dbReference type="EMBL" id="RZB81499.1"/>
    </source>
</evidence>
<dbReference type="InterPro" id="IPR034561">
    <property type="entry name" value="SNI1"/>
</dbReference>